<evidence type="ECO:0000313" key="25">
    <source>
        <dbReference type="EMBL" id="OTG20744.1"/>
    </source>
</evidence>
<dbReference type="InterPro" id="IPR032675">
    <property type="entry name" value="LRR_dom_sf"/>
</dbReference>
<proteinExistence type="inferred from homology"/>
<evidence type="ECO:0000256" key="15">
    <source>
        <dbReference type="ARBA" id="ARBA00022840"/>
    </source>
</evidence>
<evidence type="ECO:0000256" key="18">
    <source>
        <dbReference type="ARBA" id="ARBA00023170"/>
    </source>
</evidence>
<evidence type="ECO:0000256" key="3">
    <source>
        <dbReference type="ARBA" id="ARBA00008684"/>
    </source>
</evidence>
<dbReference type="InterPro" id="IPR008271">
    <property type="entry name" value="Ser/Thr_kinase_AS"/>
</dbReference>
<dbReference type="AlphaFoldDB" id="A0A251UCA2"/>
<evidence type="ECO:0000256" key="8">
    <source>
        <dbReference type="ARBA" id="ARBA00022614"/>
    </source>
</evidence>
<dbReference type="PANTHER" id="PTHR27008:SF524">
    <property type="entry name" value="PROTEIN KINASE DOMAIN-CONTAINING PROTEIN"/>
    <property type="match status" value="1"/>
</dbReference>
<keyword evidence="15 22" id="KW-0067">ATP-binding</keyword>
<dbReference type="FunFam" id="1.10.510.10:FF:000358">
    <property type="entry name" value="Putative leucine-rich repeat receptor-like serine/threonine-protein kinase"/>
    <property type="match status" value="1"/>
</dbReference>
<dbReference type="InterPro" id="IPR051809">
    <property type="entry name" value="Plant_receptor-like_S/T_kinase"/>
</dbReference>
<evidence type="ECO:0000256" key="21">
    <source>
        <dbReference type="ARBA" id="ARBA00048679"/>
    </source>
</evidence>
<dbReference type="GO" id="GO:0005886">
    <property type="term" value="C:plasma membrane"/>
    <property type="evidence" value="ECO:0000318"/>
    <property type="project" value="GO_Central"/>
</dbReference>
<accession>A0A251UCA2</accession>
<dbReference type="InterPro" id="IPR003591">
    <property type="entry name" value="Leu-rich_rpt_typical-subtyp"/>
</dbReference>
<organism evidence="25 26">
    <name type="scientific">Helianthus annuus</name>
    <name type="common">Common sunflower</name>
    <dbReference type="NCBI Taxonomy" id="4232"/>
    <lineage>
        <taxon>Eukaryota</taxon>
        <taxon>Viridiplantae</taxon>
        <taxon>Streptophyta</taxon>
        <taxon>Embryophyta</taxon>
        <taxon>Tracheophyta</taxon>
        <taxon>Spermatophyta</taxon>
        <taxon>Magnoliopsida</taxon>
        <taxon>eudicotyledons</taxon>
        <taxon>Gunneridae</taxon>
        <taxon>Pentapetalae</taxon>
        <taxon>asterids</taxon>
        <taxon>campanulids</taxon>
        <taxon>Asterales</taxon>
        <taxon>Asteraceae</taxon>
        <taxon>Asteroideae</taxon>
        <taxon>Heliantheae alliance</taxon>
        <taxon>Heliantheae</taxon>
        <taxon>Helianthus</taxon>
    </lineage>
</organism>
<evidence type="ECO:0000256" key="17">
    <source>
        <dbReference type="ARBA" id="ARBA00023136"/>
    </source>
</evidence>
<evidence type="ECO:0000256" key="22">
    <source>
        <dbReference type="PROSITE-ProRule" id="PRU10141"/>
    </source>
</evidence>
<dbReference type="InterPro" id="IPR001611">
    <property type="entry name" value="Leu-rich_rpt"/>
</dbReference>
<keyword evidence="12" id="KW-0677">Repeat</keyword>
<dbReference type="Pfam" id="PF07714">
    <property type="entry name" value="PK_Tyr_Ser-Thr"/>
    <property type="match status" value="1"/>
</dbReference>
<comment type="subcellular location">
    <subcellularLocation>
        <location evidence="1">Cell membrane</location>
        <topology evidence="1">Single-pass membrane protein</topology>
    </subcellularLocation>
    <subcellularLocation>
        <location evidence="2">Membrane</location>
        <topology evidence="2">Single-pass type I membrane protein</topology>
    </subcellularLocation>
</comment>
<dbReference type="FunFam" id="3.80.10.10:FF:000288">
    <property type="entry name" value="LRR receptor-like serine/threonine-protein kinase EFR"/>
    <property type="match status" value="1"/>
</dbReference>
<dbReference type="SUPFAM" id="SSF52058">
    <property type="entry name" value="L domain-like"/>
    <property type="match status" value="2"/>
</dbReference>
<evidence type="ECO:0000256" key="1">
    <source>
        <dbReference type="ARBA" id="ARBA00004162"/>
    </source>
</evidence>
<dbReference type="Pfam" id="PF13855">
    <property type="entry name" value="LRR_8"/>
    <property type="match status" value="3"/>
</dbReference>
<evidence type="ECO:0000256" key="20">
    <source>
        <dbReference type="ARBA" id="ARBA00047899"/>
    </source>
</evidence>
<dbReference type="InParanoid" id="A0A251UCA2"/>
<evidence type="ECO:0000256" key="12">
    <source>
        <dbReference type="ARBA" id="ARBA00022737"/>
    </source>
</evidence>
<sequence length="1012" mass="112074">MNSKQPIVCLSSFSHIHLIFYTLVIFLTSTTISAAYVGQNETDHQALLNIKLMITHDPYGALTSWNSSTHFCDWAGVTCGKRHRRVTYLRLISQGLEGSLSPHVGNLSFLRRLYLWNNSFQGAIPHELGRLSRLRVLSLYTNKFNGVIPANISGCSNLVEIGLSENELVGSIPKEISFLPKLSFLLLQYNKLTGGISPFLGNITTMVVFATHGNPLGGSIPDTLSHWKNLEQIYCSHCNLSGTIAPMYNLSLLTEVRFTNNQLTGSLPLALGTMLPQLVSLYLWGNQLTGPLPPTISNCSRLSDLQMNKNKFRGKLTIDFSKLRDIYFITIGSNNFGSKEIDEMKFINSLENCTKLKYLDISDCNFQGVLPSSIGNLSDQLSYLSLELNQLHGNLPLSIGNLAGVSSLYLATNHFTGSIPSTIGNLQTLQVLDLHKNQLLGRIPDTIGNLSLLITLSLSSNKLEGAIPSSLGNCRRLLELDLGDNRLNGKIPTRLLQLSSLSKTLNLSQNNLFGSLPMEVGYLKMLSALDLSYNNLSGNIPSGLGDCDSLTRLILKGNLFQGIMPSSLSSLKGLLELDISYNNLSGQIPKFLEQLKLEHLNLSYNDFEGQVPMLGVFSNESAFSVFGNSRLCGGLTELGLRRCKEMKKQTKRFPLFVIVILVASTLFSIICLAYVCCKKKIKRQLSQSSKSSGFLKVSYKQLFKATNGFSEANLIGNGGFSSVYKGILNEDDDRYVAIKVLHLQNRGAQRSFMRECEVWRNIRHRNVLRVITSCSSVDFQGNDFKALVYEFMPKGSLHDWLHSSESTSRLNLLQIINILMDVACALDYIHNQCIPAVVHGDLKPSNILLDDDMVAHIGDFGLARFLGTTSYQTNSTMNRGTIGYIAPEYGIGNEMTSSGDIYSFGILLLEVMTGKKPTDDIFQDGLSLHKFASMSLPDHVTNVIDVNIVNTYQEKETATKNKVVDEKKLKECLASTIKIGVSCSVDSPQQRMDIKNVDIVNLEGSSWQRDWK</sequence>
<keyword evidence="14" id="KW-0418">Kinase</keyword>
<keyword evidence="8" id="KW-0433">Leucine-rich repeat</keyword>
<protein>
    <recommendedName>
        <fullName evidence="4">non-specific serine/threonine protein kinase</fullName>
        <ecNumber evidence="4">2.7.11.1</ecNumber>
    </recommendedName>
</protein>
<evidence type="ECO:0000256" key="16">
    <source>
        <dbReference type="ARBA" id="ARBA00022989"/>
    </source>
</evidence>
<dbReference type="PANTHER" id="PTHR27008">
    <property type="entry name" value="OS04G0122200 PROTEIN"/>
    <property type="match status" value="1"/>
</dbReference>
<feature type="transmembrane region" description="Helical" evidence="23">
    <location>
        <begin position="7"/>
        <end position="27"/>
    </location>
</feature>
<evidence type="ECO:0000259" key="24">
    <source>
        <dbReference type="PROSITE" id="PS50011"/>
    </source>
</evidence>
<dbReference type="PROSITE" id="PS50011">
    <property type="entry name" value="PROTEIN_KINASE_DOM"/>
    <property type="match status" value="1"/>
</dbReference>
<dbReference type="Gene3D" id="3.80.10.10">
    <property type="entry name" value="Ribonuclease Inhibitor"/>
    <property type="match status" value="3"/>
</dbReference>
<dbReference type="InterPro" id="IPR001245">
    <property type="entry name" value="Ser-Thr/Tyr_kinase_cat_dom"/>
</dbReference>
<evidence type="ECO:0000256" key="14">
    <source>
        <dbReference type="ARBA" id="ARBA00022777"/>
    </source>
</evidence>
<keyword evidence="16 23" id="KW-1133">Transmembrane helix</keyword>
<keyword evidence="17 23" id="KW-0472">Membrane</keyword>
<feature type="transmembrane region" description="Helical" evidence="23">
    <location>
        <begin position="653"/>
        <end position="677"/>
    </location>
</feature>
<keyword evidence="7" id="KW-0597">Phosphoprotein</keyword>
<dbReference type="Pfam" id="PF00560">
    <property type="entry name" value="LRR_1"/>
    <property type="match status" value="5"/>
</dbReference>
<name>A0A251UCA2_HELAN</name>
<evidence type="ECO:0000256" key="13">
    <source>
        <dbReference type="ARBA" id="ARBA00022741"/>
    </source>
</evidence>
<evidence type="ECO:0000313" key="26">
    <source>
        <dbReference type="Proteomes" id="UP000215914"/>
    </source>
</evidence>
<evidence type="ECO:0000256" key="11">
    <source>
        <dbReference type="ARBA" id="ARBA00022729"/>
    </source>
</evidence>
<dbReference type="SMART" id="SM00369">
    <property type="entry name" value="LRR_TYP"/>
    <property type="match status" value="6"/>
</dbReference>
<dbReference type="GO" id="GO:0006952">
    <property type="term" value="P:defense response"/>
    <property type="evidence" value="ECO:0007669"/>
    <property type="project" value="UniProtKB-ARBA"/>
</dbReference>
<dbReference type="Gene3D" id="1.10.510.10">
    <property type="entry name" value="Transferase(Phosphotransferase) domain 1"/>
    <property type="match status" value="1"/>
</dbReference>
<keyword evidence="10 23" id="KW-0812">Transmembrane</keyword>
<dbReference type="InterPro" id="IPR013210">
    <property type="entry name" value="LRR_N_plant-typ"/>
</dbReference>
<evidence type="ECO:0000256" key="19">
    <source>
        <dbReference type="ARBA" id="ARBA00023180"/>
    </source>
</evidence>
<keyword evidence="18" id="KW-0675">Receptor</keyword>
<dbReference type="FunFam" id="3.80.10.10:FF:000095">
    <property type="entry name" value="LRR receptor-like serine/threonine-protein kinase GSO1"/>
    <property type="match status" value="1"/>
</dbReference>
<dbReference type="GO" id="GO:0004674">
    <property type="term" value="F:protein serine/threonine kinase activity"/>
    <property type="evidence" value="ECO:0007669"/>
    <property type="project" value="UniProtKB-KW"/>
</dbReference>
<dbReference type="GO" id="GO:0038023">
    <property type="term" value="F:signaling receptor activity"/>
    <property type="evidence" value="ECO:0000318"/>
    <property type="project" value="GO_Central"/>
</dbReference>
<keyword evidence="6" id="KW-0723">Serine/threonine-protein kinase</keyword>
<dbReference type="GO" id="GO:0009755">
    <property type="term" value="P:hormone-mediated signaling pathway"/>
    <property type="evidence" value="ECO:0000318"/>
    <property type="project" value="GO_Central"/>
</dbReference>
<dbReference type="GO" id="GO:0005524">
    <property type="term" value="F:ATP binding"/>
    <property type="evidence" value="ECO:0007669"/>
    <property type="project" value="UniProtKB-UniRule"/>
</dbReference>
<evidence type="ECO:0000256" key="5">
    <source>
        <dbReference type="ARBA" id="ARBA00022475"/>
    </source>
</evidence>
<comment type="catalytic activity">
    <reaction evidence="20">
        <text>L-threonyl-[protein] + ATP = O-phospho-L-threonyl-[protein] + ADP + H(+)</text>
        <dbReference type="Rhea" id="RHEA:46608"/>
        <dbReference type="Rhea" id="RHEA-COMP:11060"/>
        <dbReference type="Rhea" id="RHEA-COMP:11605"/>
        <dbReference type="ChEBI" id="CHEBI:15378"/>
        <dbReference type="ChEBI" id="CHEBI:30013"/>
        <dbReference type="ChEBI" id="CHEBI:30616"/>
        <dbReference type="ChEBI" id="CHEBI:61977"/>
        <dbReference type="ChEBI" id="CHEBI:456216"/>
        <dbReference type="EC" id="2.7.11.1"/>
    </reaction>
</comment>
<dbReference type="SMART" id="SM00220">
    <property type="entry name" value="S_TKc"/>
    <property type="match status" value="1"/>
</dbReference>
<keyword evidence="9" id="KW-0808">Transferase</keyword>
<dbReference type="InterPro" id="IPR000719">
    <property type="entry name" value="Prot_kinase_dom"/>
</dbReference>
<keyword evidence="11" id="KW-0732">Signal</keyword>
<keyword evidence="13 22" id="KW-0547">Nucleotide-binding</keyword>
<feature type="binding site" evidence="22">
    <location>
        <position position="739"/>
    </location>
    <ligand>
        <name>ATP</name>
        <dbReference type="ChEBI" id="CHEBI:30616"/>
    </ligand>
</feature>
<comment type="similarity">
    <text evidence="3">Belongs to the protein kinase superfamily. Ser/Thr protein kinase family.</text>
</comment>
<dbReference type="Proteomes" id="UP000215914">
    <property type="component" value="Chromosome 7"/>
</dbReference>
<evidence type="ECO:0000256" key="4">
    <source>
        <dbReference type="ARBA" id="ARBA00012513"/>
    </source>
</evidence>
<dbReference type="SUPFAM" id="SSF56112">
    <property type="entry name" value="Protein kinase-like (PK-like)"/>
    <property type="match status" value="1"/>
</dbReference>
<reference evidence="26" key="1">
    <citation type="journal article" date="2017" name="Nature">
        <title>The sunflower genome provides insights into oil metabolism, flowering and Asterid evolution.</title>
        <authorList>
            <person name="Badouin H."/>
            <person name="Gouzy J."/>
            <person name="Grassa C.J."/>
            <person name="Murat F."/>
            <person name="Staton S.E."/>
            <person name="Cottret L."/>
            <person name="Lelandais-Briere C."/>
            <person name="Owens G.L."/>
            <person name="Carrere S."/>
            <person name="Mayjonade B."/>
            <person name="Legrand L."/>
            <person name="Gill N."/>
            <person name="Kane N.C."/>
            <person name="Bowers J.E."/>
            <person name="Hubner S."/>
            <person name="Bellec A."/>
            <person name="Berard A."/>
            <person name="Berges H."/>
            <person name="Blanchet N."/>
            <person name="Boniface M.C."/>
            <person name="Brunel D."/>
            <person name="Catrice O."/>
            <person name="Chaidir N."/>
            <person name="Claudel C."/>
            <person name="Donnadieu C."/>
            <person name="Faraut T."/>
            <person name="Fievet G."/>
            <person name="Helmstetter N."/>
            <person name="King M."/>
            <person name="Knapp S.J."/>
            <person name="Lai Z."/>
            <person name="Le Paslier M.C."/>
            <person name="Lippi Y."/>
            <person name="Lorenzon L."/>
            <person name="Mandel J.R."/>
            <person name="Marage G."/>
            <person name="Marchand G."/>
            <person name="Marquand E."/>
            <person name="Bret-Mestries E."/>
            <person name="Morien E."/>
            <person name="Nambeesan S."/>
            <person name="Nguyen T."/>
            <person name="Pegot-Espagnet P."/>
            <person name="Pouilly N."/>
            <person name="Raftis F."/>
            <person name="Sallet E."/>
            <person name="Schiex T."/>
            <person name="Thomas J."/>
            <person name="Vandecasteele C."/>
            <person name="Vares D."/>
            <person name="Vear F."/>
            <person name="Vautrin S."/>
            <person name="Crespi M."/>
            <person name="Mangin B."/>
            <person name="Burke J.M."/>
            <person name="Salse J."/>
            <person name="Munos S."/>
            <person name="Vincourt P."/>
            <person name="Rieseberg L.H."/>
            <person name="Langlade N.B."/>
        </authorList>
    </citation>
    <scope>NUCLEOTIDE SEQUENCE [LARGE SCALE GENOMIC DNA]</scope>
    <source>
        <strain evidence="26">cv. SF193</strain>
    </source>
</reference>
<comment type="catalytic activity">
    <reaction evidence="21">
        <text>L-seryl-[protein] + ATP = O-phospho-L-seryl-[protein] + ADP + H(+)</text>
        <dbReference type="Rhea" id="RHEA:17989"/>
        <dbReference type="Rhea" id="RHEA-COMP:9863"/>
        <dbReference type="Rhea" id="RHEA-COMP:11604"/>
        <dbReference type="ChEBI" id="CHEBI:15378"/>
        <dbReference type="ChEBI" id="CHEBI:29999"/>
        <dbReference type="ChEBI" id="CHEBI:30616"/>
        <dbReference type="ChEBI" id="CHEBI:83421"/>
        <dbReference type="ChEBI" id="CHEBI:456216"/>
        <dbReference type="EC" id="2.7.11.1"/>
    </reaction>
</comment>
<dbReference type="Gene3D" id="3.30.200.20">
    <property type="entry name" value="Phosphorylase Kinase, domain 1"/>
    <property type="match status" value="1"/>
</dbReference>
<dbReference type="EC" id="2.7.11.1" evidence="4"/>
<keyword evidence="26" id="KW-1185">Reference proteome</keyword>
<keyword evidence="5" id="KW-1003">Cell membrane</keyword>
<gene>
    <name evidence="25" type="ORF">HannXRQ_Chr07g0196501</name>
</gene>
<dbReference type="GO" id="GO:0051707">
    <property type="term" value="P:response to other organism"/>
    <property type="evidence" value="ECO:0007669"/>
    <property type="project" value="UniProtKB-ARBA"/>
</dbReference>
<feature type="domain" description="Protein kinase" evidence="24">
    <location>
        <begin position="709"/>
        <end position="1008"/>
    </location>
</feature>
<evidence type="ECO:0000256" key="23">
    <source>
        <dbReference type="SAM" id="Phobius"/>
    </source>
</evidence>
<evidence type="ECO:0000256" key="10">
    <source>
        <dbReference type="ARBA" id="ARBA00022692"/>
    </source>
</evidence>
<evidence type="ECO:0000256" key="9">
    <source>
        <dbReference type="ARBA" id="ARBA00022679"/>
    </source>
</evidence>
<dbReference type="InterPro" id="IPR011009">
    <property type="entry name" value="Kinase-like_dom_sf"/>
</dbReference>
<evidence type="ECO:0000256" key="2">
    <source>
        <dbReference type="ARBA" id="ARBA00004479"/>
    </source>
</evidence>
<dbReference type="EMBL" id="CM007896">
    <property type="protein sequence ID" value="OTG20744.1"/>
    <property type="molecule type" value="Genomic_DNA"/>
</dbReference>
<evidence type="ECO:0000256" key="7">
    <source>
        <dbReference type="ARBA" id="ARBA00022553"/>
    </source>
</evidence>
<dbReference type="Pfam" id="PF08263">
    <property type="entry name" value="LRRNT_2"/>
    <property type="match status" value="1"/>
</dbReference>
<dbReference type="PROSITE" id="PS00107">
    <property type="entry name" value="PROTEIN_KINASE_ATP"/>
    <property type="match status" value="1"/>
</dbReference>
<evidence type="ECO:0000256" key="6">
    <source>
        <dbReference type="ARBA" id="ARBA00022527"/>
    </source>
</evidence>
<keyword evidence="19" id="KW-0325">Glycoprotein</keyword>
<dbReference type="PROSITE" id="PS00108">
    <property type="entry name" value="PROTEIN_KINASE_ST"/>
    <property type="match status" value="1"/>
</dbReference>
<dbReference type="InterPro" id="IPR017441">
    <property type="entry name" value="Protein_kinase_ATP_BS"/>
</dbReference>
<dbReference type="FunFam" id="3.30.200.20:FF:000432">
    <property type="entry name" value="LRR receptor-like serine/threonine-protein kinase EFR"/>
    <property type="match status" value="1"/>
</dbReference>